<keyword evidence="3" id="KW-1185">Reference proteome</keyword>
<sequence length="67" mass="7788">MMWFVFVTSVGLLFVFEGILPFLSPRFWRRLMQQMFTQSDRALRIMGLASMLIGLALVTIARDLYQG</sequence>
<feature type="transmembrane region" description="Helical" evidence="1">
    <location>
        <begin position="45"/>
        <end position="65"/>
    </location>
</feature>
<dbReference type="Pfam" id="PF09838">
    <property type="entry name" value="DUF2065"/>
    <property type="match status" value="1"/>
</dbReference>
<keyword evidence="1" id="KW-0812">Transmembrane</keyword>
<dbReference type="PANTHER" id="PTHR38602">
    <property type="entry name" value="INNER MEMBRANE PROTEIN-RELATED"/>
    <property type="match status" value="1"/>
</dbReference>
<dbReference type="PANTHER" id="PTHR38602:SF1">
    <property type="entry name" value="INNER MEMBRANE PROTEIN"/>
    <property type="match status" value="1"/>
</dbReference>
<reference evidence="2 3" key="1">
    <citation type="submission" date="2019-08" db="EMBL/GenBank/DDBJ databases">
        <authorList>
            <person name="Guy L."/>
        </authorList>
    </citation>
    <scope>NUCLEOTIDE SEQUENCE [LARGE SCALE GENOMIC DNA]</scope>
    <source>
        <strain evidence="2 3">SGT-108</strain>
    </source>
</reference>
<dbReference type="RefSeq" id="WP_197737275.1">
    <property type="nucleotide sequence ID" value="NZ_LR699119.1"/>
</dbReference>
<feature type="transmembrane region" description="Helical" evidence="1">
    <location>
        <begin position="6"/>
        <end position="24"/>
    </location>
</feature>
<evidence type="ECO:0000313" key="2">
    <source>
        <dbReference type="EMBL" id="VVC75131.1"/>
    </source>
</evidence>
<proteinExistence type="predicted"/>
<keyword evidence="1" id="KW-1133">Transmembrane helix</keyword>
<dbReference type="EMBL" id="LR699119">
    <property type="protein sequence ID" value="VVC75131.1"/>
    <property type="molecule type" value="Genomic_DNA"/>
</dbReference>
<dbReference type="AlphaFoldDB" id="A0A5E4PFK0"/>
<gene>
    <name evidence="2" type="ORF">AQUSIP_04070</name>
</gene>
<organism evidence="2 3">
    <name type="scientific">Aquicella siphonis</name>
    <dbReference type="NCBI Taxonomy" id="254247"/>
    <lineage>
        <taxon>Bacteria</taxon>
        <taxon>Pseudomonadati</taxon>
        <taxon>Pseudomonadota</taxon>
        <taxon>Gammaproteobacteria</taxon>
        <taxon>Legionellales</taxon>
        <taxon>Coxiellaceae</taxon>
        <taxon>Aquicella</taxon>
    </lineage>
</organism>
<protein>
    <recommendedName>
        <fullName evidence="4">Inner membrane protein YjeT</fullName>
    </recommendedName>
</protein>
<dbReference type="InterPro" id="IPR019201">
    <property type="entry name" value="DUF2065"/>
</dbReference>
<name>A0A5E4PFK0_9COXI</name>
<evidence type="ECO:0008006" key="4">
    <source>
        <dbReference type="Google" id="ProtNLM"/>
    </source>
</evidence>
<dbReference type="KEGG" id="asip:AQUSIP_04070"/>
<keyword evidence="1" id="KW-0472">Membrane</keyword>
<evidence type="ECO:0000313" key="3">
    <source>
        <dbReference type="Proteomes" id="UP000324194"/>
    </source>
</evidence>
<accession>A0A5E4PFK0</accession>
<evidence type="ECO:0000256" key="1">
    <source>
        <dbReference type="SAM" id="Phobius"/>
    </source>
</evidence>
<dbReference type="Proteomes" id="UP000324194">
    <property type="component" value="Chromosome 1"/>
</dbReference>